<evidence type="ECO:0000259" key="8">
    <source>
        <dbReference type="Pfam" id="PF00005"/>
    </source>
</evidence>
<protein>
    <recommendedName>
        <fullName evidence="8">ABC transporter domain-containing protein</fullName>
    </recommendedName>
</protein>
<dbReference type="InterPro" id="IPR050388">
    <property type="entry name" value="ABC_Ni/Peptide_Import"/>
</dbReference>
<dbReference type="AlphaFoldDB" id="X1J5W6"/>
<dbReference type="InterPro" id="IPR027417">
    <property type="entry name" value="P-loop_NTPase"/>
</dbReference>
<reference evidence="9" key="1">
    <citation type="journal article" date="2014" name="Front. Microbiol.">
        <title>High frequency of phylogenetically diverse reductive dehalogenase-homologous genes in deep subseafloor sedimentary metagenomes.</title>
        <authorList>
            <person name="Kawai M."/>
            <person name="Futagami T."/>
            <person name="Toyoda A."/>
            <person name="Takaki Y."/>
            <person name="Nishi S."/>
            <person name="Hori S."/>
            <person name="Arai W."/>
            <person name="Tsubouchi T."/>
            <person name="Morono Y."/>
            <person name="Uchiyama I."/>
            <person name="Ito T."/>
            <person name="Fujiyama A."/>
            <person name="Inagaki F."/>
            <person name="Takami H."/>
        </authorList>
    </citation>
    <scope>NUCLEOTIDE SEQUENCE</scope>
    <source>
        <strain evidence="9">Expedition CK06-06</strain>
    </source>
</reference>
<keyword evidence="7" id="KW-1133">Transmembrane helix</keyword>
<feature type="transmembrane region" description="Helical" evidence="7">
    <location>
        <begin position="6"/>
        <end position="22"/>
    </location>
</feature>
<keyword evidence="6 7" id="KW-0472">Membrane</keyword>
<organism evidence="9">
    <name type="scientific">marine sediment metagenome</name>
    <dbReference type="NCBI Taxonomy" id="412755"/>
    <lineage>
        <taxon>unclassified sequences</taxon>
        <taxon>metagenomes</taxon>
        <taxon>ecological metagenomes</taxon>
    </lineage>
</organism>
<evidence type="ECO:0000256" key="3">
    <source>
        <dbReference type="ARBA" id="ARBA00022475"/>
    </source>
</evidence>
<dbReference type="InterPro" id="IPR003439">
    <property type="entry name" value="ABC_transporter-like_ATP-bd"/>
</dbReference>
<comment type="subcellular location">
    <subcellularLocation>
        <location evidence="1">Membrane</location>
    </subcellularLocation>
</comment>
<dbReference type="Pfam" id="PF00005">
    <property type="entry name" value="ABC_tran"/>
    <property type="match status" value="1"/>
</dbReference>
<evidence type="ECO:0000256" key="2">
    <source>
        <dbReference type="ARBA" id="ARBA00022448"/>
    </source>
</evidence>
<proteinExistence type="predicted"/>
<accession>X1J5W6</accession>
<dbReference type="GO" id="GO:0016887">
    <property type="term" value="F:ATP hydrolysis activity"/>
    <property type="evidence" value="ECO:0007669"/>
    <property type="project" value="InterPro"/>
</dbReference>
<evidence type="ECO:0000256" key="5">
    <source>
        <dbReference type="ARBA" id="ARBA00022967"/>
    </source>
</evidence>
<evidence type="ECO:0000256" key="6">
    <source>
        <dbReference type="ARBA" id="ARBA00023136"/>
    </source>
</evidence>
<keyword evidence="3" id="KW-1003">Cell membrane</keyword>
<evidence type="ECO:0000256" key="1">
    <source>
        <dbReference type="ARBA" id="ARBA00004370"/>
    </source>
</evidence>
<dbReference type="GO" id="GO:0005524">
    <property type="term" value="F:ATP binding"/>
    <property type="evidence" value="ECO:0007669"/>
    <property type="project" value="InterPro"/>
</dbReference>
<gene>
    <name evidence="9" type="ORF">S03H2_62309</name>
</gene>
<dbReference type="PANTHER" id="PTHR43297:SF14">
    <property type="entry name" value="ATPASE AAA-TYPE CORE DOMAIN-CONTAINING PROTEIN"/>
    <property type="match status" value="1"/>
</dbReference>
<dbReference type="Gene3D" id="3.40.50.300">
    <property type="entry name" value="P-loop containing nucleotide triphosphate hydrolases"/>
    <property type="match status" value="1"/>
</dbReference>
<dbReference type="PANTHER" id="PTHR43297">
    <property type="entry name" value="OLIGOPEPTIDE TRANSPORT ATP-BINDING PROTEIN APPD"/>
    <property type="match status" value="1"/>
</dbReference>
<dbReference type="EMBL" id="BARU01040292">
    <property type="protein sequence ID" value="GAH76910.1"/>
    <property type="molecule type" value="Genomic_DNA"/>
</dbReference>
<evidence type="ECO:0000256" key="7">
    <source>
        <dbReference type="SAM" id="Phobius"/>
    </source>
</evidence>
<keyword evidence="5" id="KW-1278">Translocase</keyword>
<sequence>QDIRILILVVNVVYITVFYITLKKIFEPLAAERSNIKVQKAFEIYEKKFGEEIKGVGNHVILDVQDLTTYFYTEEGTVKAVEGVSFQINEGETLGLVGETGCGKSVTALSILQLVRPPGVIERGKINFRGEDLIQKSKSEVLEYRGKDITMIFQDPLNSLNPVFKIGTQITEAYFLHMENELLVESTKQNRSIFAVAREWG</sequence>
<keyword evidence="4" id="KW-0997">Cell inner membrane</keyword>
<keyword evidence="2" id="KW-0813">Transport</keyword>
<dbReference type="SUPFAM" id="SSF52540">
    <property type="entry name" value="P-loop containing nucleoside triphosphate hydrolases"/>
    <property type="match status" value="1"/>
</dbReference>
<name>X1J5W6_9ZZZZ</name>
<feature type="non-terminal residue" evidence="9">
    <location>
        <position position="1"/>
    </location>
</feature>
<evidence type="ECO:0000256" key="4">
    <source>
        <dbReference type="ARBA" id="ARBA00022519"/>
    </source>
</evidence>
<keyword evidence="7" id="KW-0812">Transmembrane</keyword>
<dbReference type="GO" id="GO:0016020">
    <property type="term" value="C:membrane"/>
    <property type="evidence" value="ECO:0007669"/>
    <property type="project" value="UniProtKB-SubCell"/>
</dbReference>
<comment type="caution">
    <text evidence="9">The sequence shown here is derived from an EMBL/GenBank/DDBJ whole genome shotgun (WGS) entry which is preliminary data.</text>
</comment>
<feature type="domain" description="ABC transporter" evidence="8">
    <location>
        <begin position="82"/>
        <end position="177"/>
    </location>
</feature>
<evidence type="ECO:0000313" key="9">
    <source>
        <dbReference type="EMBL" id="GAH76910.1"/>
    </source>
</evidence>